<protein>
    <recommendedName>
        <fullName evidence="1">BEN domain-containing protein</fullName>
    </recommendedName>
</protein>
<dbReference type="PROSITE" id="PS51457">
    <property type="entry name" value="BEN"/>
    <property type="match status" value="1"/>
</dbReference>
<sequence>MHKLLSDDRSLKQILLNLSEDIKLVKRVQLNMLKAQEANPARQTNQQVEIGHQGSNVFVTQQQWDTANSRDSYWSMSVSLIHALFDTEVLLESNLRGGLSKIDKNTPKRPALNPHIVTAITGKP</sequence>
<accession>A0AAV7IXD5</accession>
<dbReference type="AlphaFoldDB" id="A0AAV7IXD5"/>
<dbReference type="Gene3D" id="1.10.10.2590">
    <property type="entry name" value="BEN domain"/>
    <property type="match status" value="1"/>
</dbReference>
<dbReference type="InterPro" id="IPR018379">
    <property type="entry name" value="BEN_domain"/>
</dbReference>
<evidence type="ECO:0000313" key="2">
    <source>
        <dbReference type="EMBL" id="KAH0557749.1"/>
    </source>
</evidence>
<keyword evidence="3" id="KW-1185">Reference proteome</keyword>
<reference evidence="2 3" key="1">
    <citation type="journal article" date="2021" name="J. Hered.">
        <title>A chromosome-level genome assembly of the parasitoid wasp, Cotesia glomerata (Hymenoptera: Braconidae).</title>
        <authorList>
            <person name="Pinto B.J."/>
            <person name="Weis J.J."/>
            <person name="Gamble T."/>
            <person name="Ode P.J."/>
            <person name="Paul R."/>
            <person name="Zaspel J.M."/>
        </authorList>
    </citation>
    <scope>NUCLEOTIDE SEQUENCE [LARGE SCALE GENOMIC DNA]</scope>
    <source>
        <strain evidence="2">CgM1</strain>
    </source>
</reference>
<evidence type="ECO:0000313" key="3">
    <source>
        <dbReference type="Proteomes" id="UP000826195"/>
    </source>
</evidence>
<dbReference type="GO" id="GO:0003677">
    <property type="term" value="F:DNA binding"/>
    <property type="evidence" value="ECO:0007669"/>
    <property type="project" value="InterPro"/>
</dbReference>
<name>A0AAV7IXD5_COTGL</name>
<organism evidence="2 3">
    <name type="scientific">Cotesia glomerata</name>
    <name type="common">Lepidopteran parasitic wasp</name>
    <name type="synonym">Apanteles glomeratus</name>
    <dbReference type="NCBI Taxonomy" id="32391"/>
    <lineage>
        <taxon>Eukaryota</taxon>
        <taxon>Metazoa</taxon>
        <taxon>Ecdysozoa</taxon>
        <taxon>Arthropoda</taxon>
        <taxon>Hexapoda</taxon>
        <taxon>Insecta</taxon>
        <taxon>Pterygota</taxon>
        <taxon>Neoptera</taxon>
        <taxon>Endopterygota</taxon>
        <taxon>Hymenoptera</taxon>
        <taxon>Apocrita</taxon>
        <taxon>Ichneumonoidea</taxon>
        <taxon>Braconidae</taxon>
        <taxon>Microgastrinae</taxon>
        <taxon>Cotesia</taxon>
    </lineage>
</organism>
<dbReference type="Proteomes" id="UP000826195">
    <property type="component" value="Unassembled WGS sequence"/>
</dbReference>
<comment type="caution">
    <text evidence="2">The sequence shown here is derived from an EMBL/GenBank/DDBJ whole genome shotgun (WGS) entry which is preliminary data.</text>
</comment>
<gene>
    <name evidence="2" type="ORF">KQX54_011255</name>
</gene>
<evidence type="ECO:0000259" key="1">
    <source>
        <dbReference type="PROSITE" id="PS51457"/>
    </source>
</evidence>
<feature type="domain" description="BEN" evidence="1">
    <location>
        <begin position="54"/>
        <end position="124"/>
    </location>
</feature>
<dbReference type="EMBL" id="JAHXZJ010000747">
    <property type="protein sequence ID" value="KAH0557749.1"/>
    <property type="molecule type" value="Genomic_DNA"/>
</dbReference>
<proteinExistence type="predicted"/>